<keyword evidence="2" id="KW-1185">Reference proteome</keyword>
<gene>
    <name evidence="1" type="ORF">ACD661_13210</name>
</gene>
<evidence type="ECO:0000313" key="1">
    <source>
        <dbReference type="EMBL" id="MFJ1269519.1"/>
    </source>
</evidence>
<dbReference type="RefSeq" id="WP_400188339.1">
    <property type="nucleotide sequence ID" value="NZ_JBGORX010000007.1"/>
</dbReference>
<evidence type="ECO:0000313" key="2">
    <source>
        <dbReference type="Proteomes" id="UP001615550"/>
    </source>
</evidence>
<comment type="caution">
    <text evidence="1">The sequence shown here is derived from an EMBL/GenBank/DDBJ whole genome shotgun (WGS) entry which is preliminary data.</text>
</comment>
<proteinExistence type="predicted"/>
<dbReference type="EMBL" id="JBGORX010000007">
    <property type="protein sequence ID" value="MFJ1269519.1"/>
    <property type="molecule type" value="Genomic_DNA"/>
</dbReference>
<sequence length="395" mass="45114">MREKRNTDLMIALGLFHPKGGSVPKRKHKIVILDKARMHREGDTFEFIEKPEDGALGSVVKEKICLGFYGLVAKVPYSLIALRDHSYMQQLLFSYFLTEELKFAKKETLNHGKKWTDQLELKLINRKERDIQENVALLLDKATYGSLNKPVYATFMEQYVKGYSDLGSEVVDHIRQQGNPPEQITAKDGLSYELEQLMSLAAIAKIVGDPDWLGGSGCNTGYVLEEGRAKVVLVDAGQALTNDEMHIKSHSKDIQIGKNQEKGIVFEQLTMKQREEYIGTLYRFTSLDNQQLYELISALVRRGGVYNTRKDDKDNPIILFQDAQAEDMAVKMMNNIIQLRETYAVELQNYHEMAMQQGLLNPLRELSPEHFILQPEEVFAPTSREMAMNELFLST</sequence>
<organism evidence="1 2">
    <name type="scientific">Legionella lytica</name>
    <dbReference type="NCBI Taxonomy" id="96232"/>
    <lineage>
        <taxon>Bacteria</taxon>
        <taxon>Pseudomonadati</taxon>
        <taxon>Pseudomonadota</taxon>
        <taxon>Gammaproteobacteria</taxon>
        <taxon>Legionellales</taxon>
        <taxon>Legionellaceae</taxon>
        <taxon>Legionella</taxon>
    </lineage>
</organism>
<dbReference type="Proteomes" id="UP001615550">
    <property type="component" value="Unassembled WGS sequence"/>
</dbReference>
<protein>
    <submittedName>
        <fullName evidence="1">Uncharacterized protein</fullName>
    </submittedName>
</protein>
<accession>A0ABW8DDA2</accession>
<name>A0ABW8DDA2_9GAMM</name>
<reference evidence="1 2" key="1">
    <citation type="submission" date="2024-08" db="EMBL/GenBank/DDBJ databases">
        <title>Draft Genome Sequence of Legionella lytica strain DSB2004, Isolated From a Fire Sprinkler System.</title>
        <authorList>
            <person name="Everhart A.D."/>
            <person name="Kidane D.T."/>
            <person name="Farone A.L."/>
            <person name="Farone M.B."/>
        </authorList>
    </citation>
    <scope>NUCLEOTIDE SEQUENCE [LARGE SCALE GENOMIC DNA]</scope>
    <source>
        <strain evidence="1 2">DSB2004</strain>
    </source>
</reference>